<evidence type="ECO:0000256" key="5">
    <source>
        <dbReference type="ARBA" id="ARBA00038039"/>
    </source>
</evidence>
<feature type="region of interest" description="Disordered" evidence="7">
    <location>
        <begin position="145"/>
        <end position="168"/>
    </location>
</feature>
<dbReference type="PANTHER" id="PTHR16201">
    <property type="entry name" value="SEVEN TRANSMEMBRANE PROTEIN 1-RELATED"/>
    <property type="match status" value="1"/>
</dbReference>
<dbReference type="EMBL" id="JAVHNR010000012">
    <property type="protein sequence ID" value="KAK6329892.1"/>
    <property type="molecule type" value="Genomic_DNA"/>
</dbReference>
<reference evidence="9 10" key="1">
    <citation type="submission" date="2019-10" db="EMBL/GenBank/DDBJ databases">
        <authorList>
            <person name="Palmer J.M."/>
        </authorList>
    </citation>
    <scope>NUCLEOTIDE SEQUENCE [LARGE SCALE GENOMIC DNA]</scope>
    <source>
        <strain evidence="9 10">TWF718</strain>
    </source>
</reference>
<evidence type="ECO:0000256" key="1">
    <source>
        <dbReference type="ARBA" id="ARBA00004141"/>
    </source>
</evidence>
<feature type="transmembrane region" description="Helical" evidence="8">
    <location>
        <begin position="272"/>
        <end position="290"/>
    </location>
</feature>
<evidence type="ECO:0000256" key="8">
    <source>
        <dbReference type="SAM" id="Phobius"/>
    </source>
</evidence>
<evidence type="ECO:0000313" key="9">
    <source>
        <dbReference type="EMBL" id="KAK6329892.1"/>
    </source>
</evidence>
<gene>
    <name evidence="9" type="ORF">TWF718_003319</name>
</gene>
<comment type="catalytic activity">
    <reaction evidence="6">
        <text>L-histidine(out) + L-arginine(in) = L-histidine(in) + L-arginine(out)</text>
        <dbReference type="Rhea" id="RHEA:71063"/>
        <dbReference type="ChEBI" id="CHEBI:32682"/>
        <dbReference type="ChEBI" id="CHEBI:57595"/>
    </reaction>
</comment>
<dbReference type="PANTHER" id="PTHR16201:SF34">
    <property type="entry name" value="LYSOSOMAL AMINO ACID TRANSPORTER 1"/>
    <property type="match status" value="1"/>
</dbReference>
<feature type="transmembrane region" description="Helical" evidence="8">
    <location>
        <begin position="117"/>
        <end position="134"/>
    </location>
</feature>
<evidence type="ECO:0000313" key="10">
    <source>
        <dbReference type="Proteomes" id="UP001313282"/>
    </source>
</evidence>
<keyword evidence="2 8" id="KW-0812">Transmembrane</keyword>
<dbReference type="GO" id="GO:0015174">
    <property type="term" value="F:basic amino acid transmembrane transporter activity"/>
    <property type="evidence" value="ECO:0007669"/>
    <property type="project" value="TreeGrafter"/>
</dbReference>
<keyword evidence="10" id="KW-1185">Reference proteome</keyword>
<evidence type="ECO:0000256" key="6">
    <source>
        <dbReference type="ARBA" id="ARBA00050768"/>
    </source>
</evidence>
<evidence type="ECO:0000256" key="4">
    <source>
        <dbReference type="ARBA" id="ARBA00023136"/>
    </source>
</evidence>
<dbReference type="AlphaFoldDB" id="A0AAN8RB93"/>
<keyword evidence="3 8" id="KW-1133">Transmembrane helix</keyword>
<comment type="similarity">
    <text evidence="5">Belongs to the laat-1 family.</text>
</comment>
<protein>
    <recommendedName>
        <fullName evidence="11">PQ loop repeat-domain-containing protein</fullName>
    </recommendedName>
</protein>
<feature type="transmembrane region" description="Helical" evidence="8">
    <location>
        <begin position="89"/>
        <end position="110"/>
    </location>
</feature>
<feature type="compositionally biased region" description="Basic and acidic residues" evidence="7">
    <location>
        <begin position="153"/>
        <end position="168"/>
    </location>
</feature>
<evidence type="ECO:0000256" key="3">
    <source>
        <dbReference type="ARBA" id="ARBA00022989"/>
    </source>
</evidence>
<proteinExistence type="inferred from homology"/>
<dbReference type="Pfam" id="PF04193">
    <property type="entry name" value="PQ-loop"/>
    <property type="match status" value="2"/>
</dbReference>
<dbReference type="FunFam" id="1.20.1280.290:FF:000009">
    <property type="entry name" value="PQ loop repeat family protein"/>
    <property type="match status" value="1"/>
</dbReference>
<accession>A0AAN8RB93</accession>
<feature type="transmembrane region" description="Helical" evidence="8">
    <location>
        <begin position="233"/>
        <end position="251"/>
    </location>
</feature>
<dbReference type="InterPro" id="IPR006603">
    <property type="entry name" value="PQ-loop_rpt"/>
</dbReference>
<evidence type="ECO:0000256" key="2">
    <source>
        <dbReference type="ARBA" id="ARBA00022692"/>
    </source>
</evidence>
<comment type="caution">
    <text evidence="9">The sequence shown here is derived from an EMBL/GenBank/DDBJ whole genome shotgun (WGS) entry which is preliminary data.</text>
</comment>
<organism evidence="9 10">
    <name type="scientific">Orbilia javanica</name>
    <dbReference type="NCBI Taxonomy" id="47235"/>
    <lineage>
        <taxon>Eukaryota</taxon>
        <taxon>Fungi</taxon>
        <taxon>Dikarya</taxon>
        <taxon>Ascomycota</taxon>
        <taxon>Pezizomycotina</taxon>
        <taxon>Orbiliomycetes</taxon>
        <taxon>Orbiliales</taxon>
        <taxon>Orbiliaceae</taxon>
        <taxon>Orbilia</taxon>
    </lineage>
</organism>
<comment type="subcellular location">
    <subcellularLocation>
        <location evidence="1">Membrane</location>
        <topology evidence="1">Multi-pass membrane protein</topology>
    </subcellularLocation>
</comment>
<name>A0AAN8RB93_9PEZI</name>
<evidence type="ECO:0000256" key="7">
    <source>
        <dbReference type="SAM" id="MobiDB-lite"/>
    </source>
</evidence>
<dbReference type="SMART" id="SM00679">
    <property type="entry name" value="CTNS"/>
    <property type="match status" value="2"/>
</dbReference>
<dbReference type="GO" id="GO:0000329">
    <property type="term" value="C:fungal-type vacuole membrane"/>
    <property type="evidence" value="ECO:0007669"/>
    <property type="project" value="TreeGrafter"/>
</dbReference>
<dbReference type="GO" id="GO:0034488">
    <property type="term" value="P:basic amino acid transmembrane export from vacuole"/>
    <property type="evidence" value="ECO:0007669"/>
    <property type="project" value="TreeGrafter"/>
</dbReference>
<dbReference type="Gene3D" id="1.20.1280.290">
    <property type="match status" value="2"/>
</dbReference>
<dbReference type="InterPro" id="IPR051415">
    <property type="entry name" value="LAAT-1"/>
</dbReference>
<sequence>MESLLLKSRFTDSSIFSGNATTPLPALPYCHPENDFLVFLSQQLQTCIPTTATFLSTLCGTLSIFSWLFAQLPQIVKNYKLKSSESLSFLFILIWCFGDSSNFIGAVLLNQMTFQKIIAAYYVAVDVVLVWQWIQYSKKDNTGYASVPTTDNDDIRRPSEGGSGRDKESRAAAAAAAATTVTPPPSIVTARSGTSTNKASGILLAFSTFFNLSRAAPITTAAATTFVFLDDETIRVIGIVIGWSSTFLYLSSRIPQIYLNHKRRSVSGLSPLLFFAAFCGNFFYSSSLLLNPSAWHNIAPFGEGGWVGEDGTTTSEWWTNTLPFLLGSAGVLAMDGYIGLQFWKWGGQDDEEEFIGEPTVQVIVGIEGEDESDDERPMKGRRVTTVRVEQTKERSYFNEQTALLAQMNNGIYGTSAGSSSSSGY</sequence>
<dbReference type="Proteomes" id="UP001313282">
    <property type="component" value="Unassembled WGS sequence"/>
</dbReference>
<feature type="transmembrane region" description="Helical" evidence="8">
    <location>
        <begin position="47"/>
        <end position="69"/>
    </location>
</feature>
<evidence type="ECO:0008006" key="11">
    <source>
        <dbReference type="Google" id="ProtNLM"/>
    </source>
</evidence>
<keyword evidence="4 8" id="KW-0472">Membrane</keyword>